<protein>
    <submittedName>
        <fullName evidence="10">Tetratricopeptide repeat-containing protein</fullName>
    </submittedName>
</protein>
<evidence type="ECO:0000313" key="11">
    <source>
        <dbReference type="EMBL" id="SEI81817.1"/>
    </source>
</evidence>
<evidence type="ECO:0000313" key="10">
    <source>
        <dbReference type="EMBL" id="SEI51966.1"/>
    </source>
</evidence>
<dbReference type="InterPro" id="IPR003921">
    <property type="entry name" value="Cell_synth_C"/>
</dbReference>
<evidence type="ECO:0000259" key="9">
    <source>
        <dbReference type="Pfam" id="PF05420"/>
    </source>
</evidence>
<dbReference type="STRING" id="170623.SAMN04244579_00947"/>
<dbReference type="PRINTS" id="PR01441">
    <property type="entry name" value="CELLSNTHASEC"/>
</dbReference>
<dbReference type="Pfam" id="PF14559">
    <property type="entry name" value="TPR_19"/>
    <property type="match status" value="2"/>
</dbReference>
<dbReference type="InterPro" id="IPR011990">
    <property type="entry name" value="TPR-like_helical_dom_sf"/>
</dbReference>
<evidence type="ECO:0000313" key="12">
    <source>
        <dbReference type="Proteomes" id="UP000199005"/>
    </source>
</evidence>
<keyword evidence="3 8" id="KW-0732">Signal</keyword>
<comment type="pathway">
    <text evidence="2">Glycan metabolism; bacterial cellulose biosynthesis.</text>
</comment>
<keyword evidence="6" id="KW-0135">Cellulose biosynthesis</keyword>
<dbReference type="InterPro" id="IPR008410">
    <property type="entry name" value="BCSC_C"/>
</dbReference>
<gene>
    <name evidence="11" type="ORF">SAMN04244572_01780</name>
    <name evidence="10" type="ORF">SAMN04244579_00947</name>
</gene>
<dbReference type="EMBL" id="FNYQ01000024">
    <property type="protein sequence ID" value="SEI81817.1"/>
    <property type="molecule type" value="Genomic_DNA"/>
</dbReference>
<dbReference type="SMART" id="SM00028">
    <property type="entry name" value="TPR"/>
    <property type="match status" value="5"/>
</dbReference>
<comment type="function">
    <text evidence="1">Required for maximal bacterial cellulose synthesis.</text>
</comment>
<dbReference type="PANTHER" id="PTHR12558:SF13">
    <property type="entry name" value="CELL DIVISION CYCLE PROTEIN 27 HOMOLOG"/>
    <property type="match status" value="1"/>
</dbReference>
<dbReference type="UniPathway" id="UPA00694"/>
<organism evidence="10 12">
    <name type="scientific">Azotobacter beijerinckii</name>
    <dbReference type="NCBI Taxonomy" id="170623"/>
    <lineage>
        <taxon>Bacteria</taxon>
        <taxon>Pseudomonadati</taxon>
        <taxon>Pseudomonadota</taxon>
        <taxon>Gammaproteobacteria</taxon>
        <taxon>Pseudomonadales</taxon>
        <taxon>Pseudomonadaceae</taxon>
        <taxon>Azotobacter</taxon>
    </lineage>
</organism>
<evidence type="ECO:0000256" key="1">
    <source>
        <dbReference type="ARBA" id="ARBA00003476"/>
    </source>
</evidence>
<evidence type="ECO:0000256" key="2">
    <source>
        <dbReference type="ARBA" id="ARBA00005186"/>
    </source>
</evidence>
<dbReference type="Pfam" id="PF13432">
    <property type="entry name" value="TPR_16"/>
    <property type="match status" value="4"/>
</dbReference>
<dbReference type="Pfam" id="PF05420">
    <property type="entry name" value="BCSC_C"/>
    <property type="match status" value="1"/>
</dbReference>
<keyword evidence="5 7" id="KW-0802">TPR repeat</keyword>
<keyword evidence="4" id="KW-0677">Repeat</keyword>
<reference evidence="12 13" key="1">
    <citation type="submission" date="2016-10" db="EMBL/GenBank/DDBJ databases">
        <authorList>
            <person name="de Groot N.N."/>
        </authorList>
    </citation>
    <scope>NUCLEOTIDE SEQUENCE [LARGE SCALE GENOMIC DNA]</scope>
    <source>
        <strain evidence="10 12">DSM 1041</strain>
        <strain evidence="11 13">DSM 373</strain>
    </source>
</reference>
<dbReference type="EMBL" id="FNYO01000008">
    <property type="protein sequence ID" value="SEI51966.1"/>
    <property type="molecule type" value="Genomic_DNA"/>
</dbReference>
<feature type="chain" id="PRO_5011394513" evidence="8">
    <location>
        <begin position="27"/>
        <end position="1328"/>
    </location>
</feature>
<feature type="repeat" description="TPR" evidence="7">
    <location>
        <begin position="721"/>
        <end position="754"/>
    </location>
</feature>
<dbReference type="Proteomes" id="UP000199250">
    <property type="component" value="Unassembled WGS sequence"/>
</dbReference>
<dbReference type="OrthoDB" id="174989at2"/>
<dbReference type="RefSeq" id="WP_090731232.1">
    <property type="nucleotide sequence ID" value="NZ_FNYO01000008.1"/>
</dbReference>
<name>A0A1H6RBV3_9GAMM</name>
<evidence type="ECO:0000313" key="13">
    <source>
        <dbReference type="Proteomes" id="UP000199250"/>
    </source>
</evidence>
<dbReference type="PROSITE" id="PS50005">
    <property type="entry name" value="TPR"/>
    <property type="match status" value="3"/>
</dbReference>
<evidence type="ECO:0000256" key="5">
    <source>
        <dbReference type="ARBA" id="ARBA00022803"/>
    </source>
</evidence>
<feature type="repeat" description="TPR" evidence="7">
    <location>
        <begin position="304"/>
        <end position="337"/>
    </location>
</feature>
<dbReference type="SUPFAM" id="SSF48452">
    <property type="entry name" value="TPR-like"/>
    <property type="match status" value="3"/>
</dbReference>
<dbReference type="PANTHER" id="PTHR12558">
    <property type="entry name" value="CELL DIVISION CYCLE 16,23,27"/>
    <property type="match status" value="1"/>
</dbReference>
<dbReference type="GO" id="GO:0019867">
    <property type="term" value="C:outer membrane"/>
    <property type="evidence" value="ECO:0007669"/>
    <property type="project" value="InterPro"/>
</dbReference>
<dbReference type="InterPro" id="IPR019734">
    <property type="entry name" value="TPR_rpt"/>
</dbReference>
<dbReference type="GO" id="GO:0030244">
    <property type="term" value="P:cellulose biosynthetic process"/>
    <property type="evidence" value="ECO:0007669"/>
    <property type="project" value="UniProtKB-KW"/>
</dbReference>
<sequence length="1328" mass="143049">MTSAALKKLSLAMLCAIGGVALPAAAFAEATDAAMTTLLKQAEFWQSHNRPDLARETLARALQVQPDAEEVLYRLGLIALPDDEKASRAWLQRLADSHPGSPRIDDLKLALQGRSLDKSRLARIRLTAEQGDSAQAAQGYRELFNGKQPPPELALEYYQTLAGQDEHWQEARQGLERLRARQPDDPRVQLALASVLSYREATRRQAIDMLAELAPRLPEARPAWRQALLWLDAGARDEALYVRYSEANPTDAEVPARFQTALSAGRGNPGDNARNEGFNALRSLHNAAALQSFRQALNHNPRDAEAWGGLGVAQLRAQNYRDARNSLLKAGELAPATRDKWAKALADAAFYEKLQAARLQRDDGHLESAETLARQLAEGSGERPRAAKLLLADILIRQQKAAAAEPLYRSLLAEDPNNRPALAGLYGSLLQQDKRQAASDLLRSHPGLSDALHGGLQQVEALALRDRAEALRRQGDNEGAARLFGEALRLAPQNPWIRLSYARLLDASNDPQQARQMMEPLTTGPADAEVLHAATLLALDQGRWDDAAGYLKRIPPERQSGPELQALGQRVQTGARIAEARRAVAGGNRVVARQALRKLYDETPATPTARGETALALAELGDPAAALTLVREDLRDLSGPNASDYLGHVAVLVKTGQMSEADLLMHRLEQRGGLNADDLEGLQRLRNGFAVAQADRQRQSGDLAGAYDTLIASVDESPRDKDLLLAMGRLYDSGKMYKEAEAIYAKVLQDSPNHPEGVRGAVNAALGSHDPKRAAQLLDRAGPSLDEPTALLLSARVAEAKGDNRRAIALLESARRKRLAAAGARAESVPNGVPAFVARGNPFRAPGDAVPPLVLADARHSGATEPAEPRTASPLTGIPLSRTFASRPSYTPADPLASEIETRLNALREKTATLLAASTGLRVRDGEDGLSQLTEVKAPLQLSMVPLNNARVEVTLTPTHLDAGTPGTDSSRRFGTTSLSVAQTLDSGYKEALAALSDPTLDNDQKRIAAATRLNATQQAAVAALKSESQRDSGAALNLGIKTDSFQADIGTTPQGFEKTNIVGGAKWTPRVGQNGTATLGVERRAVTDSLLSYAGTRDPITGKAWGGVTKTGVNVQYAYDNGDAGFYAGGDYHVYRGDNVANNSSAGLHTGAYMRPISNRTQELQTGVHLNWMGFDKNLSGYTLGHGGYFSPESFVGIAFPVQYAYNANRWNMKLRAAAGFQSFTQERAPYFPEDKALQNQLEQLQKDVTNMSGELTAAGLSASTPTIESYYKSDSQSGLAINGGATLEYSLGEQTKVGGTIGYDSFGNYTETTGSIYFKHALENLP</sequence>
<evidence type="ECO:0000256" key="8">
    <source>
        <dbReference type="SAM" id="SignalP"/>
    </source>
</evidence>
<evidence type="ECO:0000256" key="6">
    <source>
        <dbReference type="ARBA" id="ARBA00022916"/>
    </source>
</evidence>
<evidence type="ECO:0000256" key="4">
    <source>
        <dbReference type="ARBA" id="ARBA00022737"/>
    </source>
</evidence>
<feature type="repeat" description="TPR" evidence="7">
    <location>
        <begin position="461"/>
        <end position="494"/>
    </location>
</feature>
<dbReference type="GO" id="GO:0006011">
    <property type="term" value="P:UDP-alpha-D-glucose metabolic process"/>
    <property type="evidence" value="ECO:0007669"/>
    <property type="project" value="InterPro"/>
</dbReference>
<proteinExistence type="predicted"/>
<evidence type="ECO:0000256" key="3">
    <source>
        <dbReference type="ARBA" id="ARBA00022729"/>
    </source>
</evidence>
<accession>A0A1H6RBV3</accession>
<evidence type="ECO:0000256" key="7">
    <source>
        <dbReference type="PROSITE-ProRule" id="PRU00339"/>
    </source>
</evidence>
<feature type="signal peptide" evidence="8">
    <location>
        <begin position="1"/>
        <end position="26"/>
    </location>
</feature>
<dbReference type="Proteomes" id="UP000199005">
    <property type="component" value="Unassembled WGS sequence"/>
</dbReference>
<feature type="domain" description="Cellulose synthase operon C C-terminal" evidence="9">
    <location>
        <begin position="931"/>
        <end position="1324"/>
    </location>
</feature>
<dbReference type="Gene3D" id="1.25.40.10">
    <property type="entry name" value="Tetratricopeptide repeat domain"/>
    <property type="match status" value="4"/>
</dbReference>